<sequence>MRLAGKRAVVTAAAAGIGRAIAERFVAEGATVHAVDRNADELVTLAGVTGHIADLTASDAATMLAEATGRADILVNCAGIVYPGTLLDCTEDQWATSLDLNATAMFRLIKAYLPTMVERRAGSIVNVSSVASSIIGVRNRFAYGASKAAVIGLTKSVAVDFVADGVRCNAICPGTVDSPSLRVRMQAQAEAAGESFEATHAAFSGRQPLGRLGQPNEIAALALYLASDESAFTTGTTAVIDGGWTVE</sequence>
<dbReference type="OrthoDB" id="9789398at2"/>
<name>A0A2K2FTW7_9SPHN</name>
<dbReference type="EMBL" id="LYMM01000084">
    <property type="protein sequence ID" value="PNU02229.1"/>
    <property type="molecule type" value="Genomic_DNA"/>
</dbReference>
<comment type="caution">
    <text evidence="4">The sequence shown here is derived from an EMBL/GenBank/DDBJ whole genome shotgun (WGS) entry which is preliminary data.</text>
</comment>
<keyword evidence="5" id="KW-1185">Reference proteome</keyword>
<evidence type="ECO:0000313" key="4">
    <source>
        <dbReference type="EMBL" id="PNU02229.1"/>
    </source>
</evidence>
<keyword evidence="2" id="KW-0560">Oxidoreductase</keyword>
<keyword evidence="3" id="KW-0520">NAD</keyword>
<reference evidence="4 5" key="1">
    <citation type="submission" date="2016-05" db="EMBL/GenBank/DDBJ databases">
        <title>Complete genome sequence of Novosphingobium guangzhouense SA925(T).</title>
        <authorList>
            <person name="Sha S."/>
        </authorList>
    </citation>
    <scope>NUCLEOTIDE SEQUENCE [LARGE SCALE GENOMIC DNA]</scope>
    <source>
        <strain evidence="4 5">SA925</strain>
    </source>
</reference>
<protein>
    <submittedName>
        <fullName evidence="4">NAD(P)-dependent oxidoreductase</fullName>
    </submittedName>
</protein>
<dbReference type="InterPro" id="IPR036291">
    <property type="entry name" value="NAD(P)-bd_dom_sf"/>
</dbReference>
<dbReference type="Gene3D" id="3.40.50.720">
    <property type="entry name" value="NAD(P)-binding Rossmann-like Domain"/>
    <property type="match status" value="1"/>
</dbReference>
<dbReference type="SUPFAM" id="SSF51735">
    <property type="entry name" value="NAD(P)-binding Rossmann-fold domains"/>
    <property type="match status" value="1"/>
</dbReference>
<comment type="similarity">
    <text evidence="1">Belongs to the short-chain dehydrogenases/reductases (SDR) family.</text>
</comment>
<accession>A0A2K2FTW7</accession>
<dbReference type="InterPro" id="IPR051122">
    <property type="entry name" value="SDR_DHRS6-like"/>
</dbReference>
<dbReference type="PRINTS" id="PR00081">
    <property type="entry name" value="GDHRDH"/>
</dbReference>
<dbReference type="Proteomes" id="UP000236327">
    <property type="component" value="Unassembled WGS sequence"/>
</dbReference>
<organism evidence="4 5">
    <name type="scientific">Novosphingobium guangzhouense</name>
    <dbReference type="NCBI Taxonomy" id="1850347"/>
    <lineage>
        <taxon>Bacteria</taxon>
        <taxon>Pseudomonadati</taxon>
        <taxon>Pseudomonadota</taxon>
        <taxon>Alphaproteobacteria</taxon>
        <taxon>Sphingomonadales</taxon>
        <taxon>Sphingomonadaceae</taxon>
        <taxon>Novosphingobium</taxon>
    </lineage>
</organism>
<dbReference type="InterPro" id="IPR002347">
    <property type="entry name" value="SDR_fam"/>
</dbReference>
<proteinExistence type="inferred from homology"/>
<dbReference type="PANTHER" id="PTHR43477:SF4">
    <property type="entry name" value="DEHYDROGENASE_REDUCTASE SDR FAMILY MEMBER 6"/>
    <property type="match status" value="1"/>
</dbReference>
<evidence type="ECO:0000256" key="2">
    <source>
        <dbReference type="ARBA" id="ARBA00023002"/>
    </source>
</evidence>
<evidence type="ECO:0000313" key="5">
    <source>
        <dbReference type="Proteomes" id="UP000236327"/>
    </source>
</evidence>
<evidence type="ECO:0000256" key="3">
    <source>
        <dbReference type="ARBA" id="ARBA00023027"/>
    </source>
</evidence>
<dbReference type="Pfam" id="PF13561">
    <property type="entry name" value="adh_short_C2"/>
    <property type="match status" value="1"/>
</dbReference>
<dbReference type="GO" id="GO:0016491">
    <property type="term" value="F:oxidoreductase activity"/>
    <property type="evidence" value="ECO:0007669"/>
    <property type="project" value="UniProtKB-KW"/>
</dbReference>
<dbReference type="PANTHER" id="PTHR43477">
    <property type="entry name" value="DIHYDROANTICAPSIN 7-DEHYDROGENASE"/>
    <property type="match status" value="1"/>
</dbReference>
<gene>
    <name evidence="4" type="ORF">A8V01_10205</name>
</gene>
<dbReference type="InterPro" id="IPR020904">
    <property type="entry name" value="Sc_DH/Rdtase_CS"/>
</dbReference>
<evidence type="ECO:0000256" key="1">
    <source>
        <dbReference type="ARBA" id="ARBA00006484"/>
    </source>
</evidence>
<dbReference type="AlphaFoldDB" id="A0A2K2FTW7"/>
<dbReference type="RefSeq" id="WP_103099006.1">
    <property type="nucleotide sequence ID" value="NZ_LYMM01000084.1"/>
</dbReference>
<dbReference type="FunFam" id="3.40.50.720:FF:000084">
    <property type="entry name" value="Short-chain dehydrogenase reductase"/>
    <property type="match status" value="1"/>
</dbReference>
<dbReference type="PRINTS" id="PR00080">
    <property type="entry name" value="SDRFAMILY"/>
</dbReference>
<dbReference type="PROSITE" id="PS00061">
    <property type="entry name" value="ADH_SHORT"/>
    <property type="match status" value="1"/>
</dbReference>